<feature type="compositionally biased region" description="Basic residues" evidence="3">
    <location>
        <begin position="19"/>
        <end position="29"/>
    </location>
</feature>
<keyword evidence="6" id="KW-1185">Reference proteome</keyword>
<sequence>MAEIAISEMPANAEPVITKKTRNSRKALKAKNPSTNEANILAGKAAEAAPSPIPTGIDSDPTKENHESLSQPRTSPKKARASKKQAKAKASKKETQSSFEKDLQEMEERLQALRLEKEKTEELLKEKDEILKLKEEELESKGREQDKLQMELKKLQKLKEFKPTMALPIVQSQKDKKKACPEKKRPSPPYVLWCKDQWNEVKQENPEAEFKDISIILGAKWKNVTAEEKKPYEERYQAEKEAYLQVMAKEKRESEAMHLFEEEHKQKTAMELLEQYMQFKQEAEKDNKKNKKEKDPLKPKQPMSAFFLFTNERRAALNAQNIKSAPEVAKITGEEWKNMTEEQKGPYEKMAKKNKETYMQEMEVYKQQKEEEAAILRKEEEELMKLQKHEAFQMLKKKEKTDNIIKKTKEIEKKKKEEKKLADPNKPKRPASSFILFSKEARKNLLEERPGINNSTITALISVQWKELSEEDRKVWNDQAAEAMDAFKKEMDEYNKSVAAASIQE</sequence>
<accession>A0AAW1WSG4</accession>
<dbReference type="InterPro" id="IPR009071">
    <property type="entry name" value="HMG_box_dom"/>
</dbReference>
<feature type="region of interest" description="Disordered" evidence="3">
    <location>
        <begin position="278"/>
        <end position="302"/>
    </location>
</feature>
<feature type="region of interest" description="Disordered" evidence="3">
    <location>
        <begin position="1"/>
        <end position="104"/>
    </location>
</feature>
<feature type="region of interest" description="Disordered" evidence="3">
    <location>
        <begin position="409"/>
        <end position="434"/>
    </location>
</feature>
<dbReference type="SMART" id="SM00398">
    <property type="entry name" value="HMG"/>
    <property type="match status" value="3"/>
</dbReference>
<feature type="DNA-binding region" description="HMG box" evidence="1">
    <location>
        <begin position="183"/>
        <end position="251"/>
    </location>
</feature>
<keyword evidence="2" id="KW-0175">Coiled coil</keyword>
<evidence type="ECO:0000256" key="1">
    <source>
        <dbReference type="PROSITE-ProRule" id="PRU00267"/>
    </source>
</evidence>
<feature type="compositionally biased region" description="Basic residues" evidence="3">
    <location>
        <begin position="75"/>
        <end position="90"/>
    </location>
</feature>
<evidence type="ECO:0000256" key="2">
    <source>
        <dbReference type="SAM" id="Coils"/>
    </source>
</evidence>
<proteinExistence type="predicted"/>
<feature type="DNA-binding region" description="HMG box" evidence="1">
    <location>
        <begin position="427"/>
        <end position="495"/>
    </location>
</feature>
<dbReference type="SUPFAM" id="SSF47095">
    <property type="entry name" value="HMG-box"/>
    <property type="match status" value="3"/>
</dbReference>
<dbReference type="Pfam" id="PF00505">
    <property type="entry name" value="HMG_box"/>
    <property type="match status" value="3"/>
</dbReference>
<dbReference type="CDD" id="cd22006">
    <property type="entry name" value="HMG-box_AtHMGB6-like_rpt1"/>
    <property type="match status" value="1"/>
</dbReference>
<feature type="domain" description="HMG box" evidence="4">
    <location>
        <begin position="427"/>
        <end position="495"/>
    </location>
</feature>
<protein>
    <recommendedName>
        <fullName evidence="4">HMG box domain-containing protein</fullName>
    </recommendedName>
</protein>
<feature type="coiled-coil region" evidence="2">
    <location>
        <begin position="477"/>
        <end position="504"/>
    </location>
</feature>
<feature type="compositionally biased region" description="Basic and acidic residues" evidence="3">
    <location>
        <begin position="409"/>
        <end position="426"/>
    </location>
</feature>
<dbReference type="InterPro" id="IPR036910">
    <property type="entry name" value="HMG_box_dom_sf"/>
</dbReference>
<dbReference type="GO" id="GO:0003677">
    <property type="term" value="F:DNA binding"/>
    <property type="evidence" value="ECO:0007669"/>
    <property type="project" value="UniProtKB-UniRule"/>
</dbReference>
<feature type="compositionally biased region" description="Basic and acidic residues" evidence="3">
    <location>
        <begin position="91"/>
        <end position="104"/>
    </location>
</feature>
<comment type="caution">
    <text evidence="5">The sequence shown here is derived from an EMBL/GenBank/DDBJ whole genome shotgun (WGS) entry which is preliminary data.</text>
</comment>
<name>A0AAW1WSG4_RUBAR</name>
<feature type="domain" description="HMG box" evidence="4">
    <location>
        <begin position="299"/>
        <end position="366"/>
    </location>
</feature>
<evidence type="ECO:0000259" key="4">
    <source>
        <dbReference type="PROSITE" id="PS50118"/>
    </source>
</evidence>
<dbReference type="AlphaFoldDB" id="A0AAW1WSG4"/>
<reference evidence="5 6" key="1">
    <citation type="journal article" date="2023" name="G3 (Bethesda)">
        <title>A chromosome-length genome assembly and annotation of blackberry (Rubus argutus, cv. 'Hillquist').</title>
        <authorList>
            <person name="Bruna T."/>
            <person name="Aryal R."/>
            <person name="Dudchenko O."/>
            <person name="Sargent D.J."/>
            <person name="Mead D."/>
            <person name="Buti M."/>
            <person name="Cavallini A."/>
            <person name="Hytonen T."/>
            <person name="Andres J."/>
            <person name="Pham M."/>
            <person name="Weisz D."/>
            <person name="Mascagni F."/>
            <person name="Usai G."/>
            <person name="Natali L."/>
            <person name="Bassil N."/>
            <person name="Fernandez G.E."/>
            <person name="Lomsadze A."/>
            <person name="Armour M."/>
            <person name="Olukolu B."/>
            <person name="Poorten T."/>
            <person name="Britton C."/>
            <person name="Davik J."/>
            <person name="Ashrafi H."/>
            <person name="Aiden E.L."/>
            <person name="Borodovsky M."/>
            <person name="Worthington M."/>
        </authorList>
    </citation>
    <scope>NUCLEOTIDE SEQUENCE [LARGE SCALE GENOMIC DNA]</scope>
    <source>
        <strain evidence="5">PI 553951</strain>
    </source>
</reference>
<keyword evidence="1" id="KW-0238">DNA-binding</keyword>
<gene>
    <name evidence="5" type="ORF">M0R45_024224</name>
</gene>
<organism evidence="5 6">
    <name type="scientific">Rubus argutus</name>
    <name type="common">Southern blackberry</name>
    <dbReference type="NCBI Taxonomy" id="59490"/>
    <lineage>
        <taxon>Eukaryota</taxon>
        <taxon>Viridiplantae</taxon>
        <taxon>Streptophyta</taxon>
        <taxon>Embryophyta</taxon>
        <taxon>Tracheophyta</taxon>
        <taxon>Spermatophyta</taxon>
        <taxon>Magnoliopsida</taxon>
        <taxon>eudicotyledons</taxon>
        <taxon>Gunneridae</taxon>
        <taxon>Pentapetalae</taxon>
        <taxon>rosids</taxon>
        <taxon>fabids</taxon>
        <taxon>Rosales</taxon>
        <taxon>Rosaceae</taxon>
        <taxon>Rosoideae</taxon>
        <taxon>Rosoideae incertae sedis</taxon>
        <taxon>Rubus</taxon>
    </lineage>
</organism>
<evidence type="ECO:0000256" key="3">
    <source>
        <dbReference type="SAM" id="MobiDB-lite"/>
    </source>
</evidence>
<feature type="DNA-binding region" description="HMG box" evidence="1">
    <location>
        <begin position="299"/>
        <end position="366"/>
    </location>
</feature>
<dbReference type="InterPro" id="IPR044601">
    <property type="entry name" value="HMGB6/HMGB13"/>
</dbReference>
<feature type="compositionally biased region" description="Basic and acidic residues" evidence="3">
    <location>
        <begin position="281"/>
        <end position="298"/>
    </location>
</feature>
<dbReference type="PROSITE" id="PS50118">
    <property type="entry name" value="HMG_BOX_2"/>
    <property type="match status" value="3"/>
</dbReference>
<evidence type="ECO:0000313" key="5">
    <source>
        <dbReference type="EMBL" id="KAK9927019.1"/>
    </source>
</evidence>
<dbReference type="GO" id="GO:0005634">
    <property type="term" value="C:nucleus"/>
    <property type="evidence" value="ECO:0007669"/>
    <property type="project" value="UniProtKB-UniRule"/>
</dbReference>
<dbReference type="PANTHER" id="PTHR46912">
    <property type="entry name" value="HIGH MOBILITY GROUP B PROTEIN 13"/>
    <property type="match status" value="1"/>
</dbReference>
<dbReference type="PANTHER" id="PTHR46912:SF1">
    <property type="entry name" value="HIGH MOBILITY GROUP B PROTEIN 13"/>
    <property type="match status" value="1"/>
</dbReference>
<dbReference type="Gene3D" id="1.10.30.10">
    <property type="entry name" value="High mobility group box domain"/>
    <property type="match status" value="3"/>
</dbReference>
<dbReference type="Proteomes" id="UP001457282">
    <property type="component" value="Unassembled WGS sequence"/>
</dbReference>
<keyword evidence="1" id="KW-0539">Nucleus</keyword>
<feature type="domain" description="HMG box" evidence="4">
    <location>
        <begin position="183"/>
        <end position="251"/>
    </location>
</feature>
<evidence type="ECO:0000313" key="6">
    <source>
        <dbReference type="Proteomes" id="UP001457282"/>
    </source>
</evidence>
<dbReference type="EMBL" id="JBEDUW010000005">
    <property type="protein sequence ID" value="KAK9927019.1"/>
    <property type="molecule type" value="Genomic_DNA"/>
</dbReference>